<keyword evidence="2" id="KW-1185">Reference proteome</keyword>
<dbReference type="AlphaFoldDB" id="U7R3K3"/>
<reference evidence="1 2" key="1">
    <citation type="submission" date="2013-10" db="EMBL/GenBank/DDBJ databases">
        <title>Whole Genome Shotgun Sequence of Photorhabdus temperata J3.</title>
        <authorList>
            <person name="Park G.-S."/>
            <person name="Hong S.-J."/>
            <person name="Shin J.-H."/>
        </authorList>
    </citation>
    <scope>NUCLEOTIDE SEQUENCE [LARGE SCALE GENOMIC DNA]</scope>
    <source>
        <strain evidence="1 2">J3</strain>
    </source>
</reference>
<evidence type="ECO:0000313" key="2">
    <source>
        <dbReference type="Proteomes" id="UP000017133"/>
    </source>
</evidence>
<proteinExistence type="predicted"/>
<protein>
    <submittedName>
        <fullName evidence="1">Uncharacterized protein</fullName>
    </submittedName>
</protein>
<accession>U7R3K3</accession>
<comment type="caution">
    <text evidence="1">The sequence shown here is derived from an EMBL/GenBank/DDBJ whole genome shotgun (WGS) entry which is preliminary data.</text>
</comment>
<organism evidence="1 2">
    <name type="scientific">Photorhabdus temperata J3</name>
    <dbReference type="NCBI Taxonomy" id="1389415"/>
    <lineage>
        <taxon>Bacteria</taxon>
        <taxon>Pseudomonadati</taxon>
        <taxon>Pseudomonadota</taxon>
        <taxon>Gammaproteobacteria</taxon>
        <taxon>Enterobacterales</taxon>
        <taxon>Morganellaceae</taxon>
        <taxon>Photorhabdus</taxon>
    </lineage>
</organism>
<dbReference type="Proteomes" id="UP000017133">
    <property type="component" value="Unassembled WGS sequence"/>
</dbReference>
<name>U7R3K3_PHOTE</name>
<evidence type="ECO:0000313" key="1">
    <source>
        <dbReference type="EMBL" id="ERT14503.1"/>
    </source>
</evidence>
<gene>
    <name evidence="1" type="ORF">O185_03820</name>
</gene>
<sequence length="32" mass="3530">MIGHISNIPTGFVSGYLLDLLRITIPLTTLIF</sequence>
<dbReference type="EMBL" id="AXDT01000029">
    <property type="protein sequence ID" value="ERT14503.1"/>
    <property type="molecule type" value="Genomic_DNA"/>
</dbReference>